<evidence type="ECO:0000256" key="1">
    <source>
        <dbReference type="ARBA" id="ARBA00022723"/>
    </source>
</evidence>
<dbReference type="Gene3D" id="4.10.240.10">
    <property type="entry name" value="Zn(2)-C6 fungal-type DNA-binding domain"/>
    <property type="match status" value="1"/>
</dbReference>
<dbReference type="STRING" id="1442369.A0A0D2IWS6"/>
<keyword evidence="1" id="KW-0479">Metal-binding</keyword>
<evidence type="ECO:0000256" key="4">
    <source>
        <dbReference type="ARBA" id="ARBA00023125"/>
    </source>
</evidence>
<name>A0A0D2IWS6_9EURO</name>
<dbReference type="GeneID" id="25298207"/>
<evidence type="ECO:0000259" key="8">
    <source>
        <dbReference type="PROSITE" id="PS50048"/>
    </source>
</evidence>
<feature type="region of interest" description="Disordered" evidence="7">
    <location>
        <begin position="714"/>
        <end position="742"/>
    </location>
</feature>
<keyword evidence="10" id="KW-1185">Reference proteome</keyword>
<evidence type="ECO:0000256" key="6">
    <source>
        <dbReference type="ARBA" id="ARBA00023242"/>
    </source>
</evidence>
<keyword evidence="3" id="KW-0805">Transcription regulation</keyword>
<evidence type="ECO:0000256" key="5">
    <source>
        <dbReference type="ARBA" id="ARBA00023163"/>
    </source>
</evidence>
<evidence type="ECO:0000256" key="7">
    <source>
        <dbReference type="SAM" id="MobiDB-lite"/>
    </source>
</evidence>
<feature type="region of interest" description="Disordered" evidence="7">
    <location>
        <begin position="389"/>
        <end position="421"/>
    </location>
</feature>
<sequence length="768" mass="85230">MDATFNHGKQVMKKTRKSTPKVRSGCITCKSRRVKCDEAKPECQRCIRACRKCEGYPRSDQRETVEHLPLSHHSISAYNIPFKVPGSQADRQLLHYYCSQAAWNLSSYSDPTLWTQLILQRSHHQPVIRNALVALSSLHKDYLCGEFVGTDLDHDSDSSCPPAKTMGMISRCHRQLRNYLSRTDASLDVALICSVIFYVFESLLGDSQRAIWHLDRGLVLFQECQHHDPTDPLMSRLTALLYQLDIQASAYDTRRAPILKLASKEEAQGLVDMVPDSFLGLAHAEGILLKLRNWTLHHLITHVMHKGRTLEEFPPDLLYERLVLGAQYERYEAALAELATAEMFHSDSGGGPSTEAQRRQRRQQLRLLQVDFHAFSYLVKENIPIPTSGLVSTHGSSPSPAPSGSGTSTSTSTSSPAHRDLILDDSDSDLTACLTSIADFLALSSQPPVAGPTPLTSSSRTYTLSTHVIAVLYFLCLKTTNTETLQAAMSLFSHPRLRHARDGLWDSRTASYVVESLVKIRRKEHPEGGVRREIDDEDWDRSGEELSKIERIRVLGQHGKVPMLQSRTVTPEVDRKKTAEEVSQDNQELDPNMDLLLLPPYFPAFSTSPSSLGSKVPSQIQMQAEPQNGRLYSDPHFDPQQPPPGAHPTSTEAVGAFTCPVSTRAKSNPTLDPPPSPHRSNVCSSWIQVLFSPPVSPSTGIRTYIHTQKYAPPHTCSPSTTFSSSAKKTPVASPQPQRGTRLEDQGCGIIDVDGGLDEAARRVSKLLS</sequence>
<protein>
    <recommendedName>
        <fullName evidence="8">Zn(2)-C6 fungal-type domain-containing protein</fullName>
    </recommendedName>
</protein>
<dbReference type="AlphaFoldDB" id="A0A0D2IWS6"/>
<dbReference type="InterPro" id="IPR036864">
    <property type="entry name" value="Zn2-C6_fun-type_DNA-bd_sf"/>
</dbReference>
<dbReference type="PROSITE" id="PS50048">
    <property type="entry name" value="ZN2_CY6_FUNGAL_2"/>
    <property type="match status" value="1"/>
</dbReference>
<evidence type="ECO:0000313" key="9">
    <source>
        <dbReference type="EMBL" id="KIX01070.1"/>
    </source>
</evidence>
<dbReference type="CDD" id="cd00067">
    <property type="entry name" value="GAL4"/>
    <property type="match status" value="1"/>
</dbReference>
<dbReference type="HOGENOM" id="CLU_011409_5_0_1"/>
<dbReference type="Pfam" id="PF00172">
    <property type="entry name" value="Zn_clus"/>
    <property type="match status" value="1"/>
</dbReference>
<dbReference type="PROSITE" id="PS00463">
    <property type="entry name" value="ZN2_CY6_FUNGAL_1"/>
    <property type="match status" value="1"/>
</dbReference>
<dbReference type="InterPro" id="IPR001138">
    <property type="entry name" value="Zn2Cys6_DnaBD"/>
</dbReference>
<dbReference type="InterPro" id="IPR052360">
    <property type="entry name" value="Transcr_Regulatory_Proteins"/>
</dbReference>
<dbReference type="PANTHER" id="PTHR36206">
    <property type="entry name" value="ASPERCRYPTIN BIOSYNTHESIS CLUSTER-SPECIFIC TRANSCRIPTION REGULATOR ATNN-RELATED"/>
    <property type="match status" value="1"/>
</dbReference>
<reference evidence="9 10" key="1">
    <citation type="submission" date="2015-01" db="EMBL/GenBank/DDBJ databases">
        <title>The Genome Sequence of Rhinocladiella mackenzie CBS 650.93.</title>
        <authorList>
            <consortium name="The Broad Institute Genomics Platform"/>
            <person name="Cuomo C."/>
            <person name="de Hoog S."/>
            <person name="Gorbushina A."/>
            <person name="Stielow B."/>
            <person name="Teixiera M."/>
            <person name="Abouelleil A."/>
            <person name="Chapman S.B."/>
            <person name="Priest M."/>
            <person name="Young S.K."/>
            <person name="Wortman J."/>
            <person name="Nusbaum C."/>
            <person name="Birren B."/>
        </authorList>
    </citation>
    <scope>NUCLEOTIDE SEQUENCE [LARGE SCALE GENOMIC DNA]</scope>
    <source>
        <strain evidence="9 10">CBS 650.93</strain>
    </source>
</reference>
<dbReference type="GO" id="GO:0000981">
    <property type="term" value="F:DNA-binding transcription factor activity, RNA polymerase II-specific"/>
    <property type="evidence" value="ECO:0007669"/>
    <property type="project" value="InterPro"/>
</dbReference>
<keyword evidence="2" id="KW-0862">Zinc</keyword>
<evidence type="ECO:0000256" key="3">
    <source>
        <dbReference type="ARBA" id="ARBA00023015"/>
    </source>
</evidence>
<feature type="compositionally biased region" description="Low complexity" evidence="7">
    <location>
        <begin position="392"/>
        <end position="416"/>
    </location>
</feature>
<organism evidence="9 10">
    <name type="scientific">Rhinocladiella mackenziei CBS 650.93</name>
    <dbReference type="NCBI Taxonomy" id="1442369"/>
    <lineage>
        <taxon>Eukaryota</taxon>
        <taxon>Fungi</taxon>
        <taxon>Dikarya</taxon>
        <taxon>Ascomycota</taxon>
        <taxon>Pezizomycotina</taxon>
        <taxon>Eurotiomycetes</taxon>
        <taxon>Chaetothyriomycetidae</taxon>
        <taxon>Chaetothyriales</taxon>
        <taxon>Herpotrichiellaceae</taxon>
        <taxon>Rhinocladiella</taxon>
    </lineage>
</organism>
<dbReference type="Proteomes" id="UP000053617">
    <property type="component" value="Unassembled WGS sequence"/>
</dbReference>
<gene>
    <name evidence="9" type="ORF">Z518_10136</name>
</gene>
<evidence type="ECO:0000313" key="10">
    <source>
        <dbReference type="Proteomes" id="UP000053617"/>
    </source>
</evidence>
<feature type="domain" description="Zn(2)-C6 fungal-type" evidence="8">
    <location>
        <begin position="25"/>
        <end position="53"/>
    </location>
</feature>
<keyword evidence="6" id="KW-0539">Nucleus</keyword>
<dbReference type="RefSeq" id="XP_013268206.1">
    <property type="nucleotide sequence ID" value="XM_013412752.1"/>
</dbReference>
<evidence type="ECO:0000256" key="2">
    <source>
        <dbReference type="ARBA" id="ARBA00022833"/>
    </source>
</evidence>
<dbReference type="GO" id="GO:0008270">
    <property type="term" value="F:zinc ion binding"/>
    <property type="evidence" value="ECO:0007669"/>
    <property type="project" value="InterPro"/>
</dbReference>
<dbReference type="SMART" id="SM00066">
    <property type="entry name" value="GAL4"/>
    <property type="match status" value="1"/>
</dbReference>
<dbReference type="SUPFAM" id="SSF57701">
    <property type="entry name" value="Zn2/Cys6 DNA-binding domain"/>
    <property type="match status" value="1"/>
</dbReference>
<feature type="region of interest" description="Disordered" evidence="7">
    <location>
        <begin position="629"/>
        <end position="652"/>
    </location>
</feature>
<keyword evidence="4" id="KW-0238">DNA-binding</keyword>
<dbReference type="PANTHER" id="PTHR36206:SF4">
    <property type="entry name" value="HYPOTHETICAL CONSERVED PROTEIN (EUROFUNG)-RELATED"/>
    <property type="match status" value="1"/>
</dbReference>
<feature type="compositionally biased region" description="Polar residues" evidence="7">
    <location>
        <begin position="716"/>
        <end position="738"/>
    </location>
</feature>
<dbReference type="VEuPathDB" id="FungiDB:Z518_10136"/>
<accession>A0A0D2IWS6</accession>
<dbReference type="OrthoDB" id="3598904at2759"/>
<keyword evidence="5" id="KW-0804">Transcription</keyword>
<dbReference type="GO" id="GO:0003677">
    <property type="term" value="F:DNA binding"/>
    <property type="evidence" value="ECO:0007669"/>
    <property type="project" value="UniProtKB-KW"/>
</dbReference>
<dbReference type="EMBL" id="KN847482">
    <property type="protein sequence ID" value="KIX01070.1"/>
    <property type="molecule type" value="Genomic_DNA"/>
</dbReference>
<proteinExistence type="predicted"/>